<reference evidence="1 2" key="1">
    <citation type="submission" date="2019-09" db="EMBL/GenBank/DDBJ databases">
        <title>Actinomadura physcomitrii sp. nov., a novel actinomycete isolated from moss [Physcomitrium sphaericum (Ludw) Fuernr].</title>
        <authorList>
            <person name="Liu C."/>
            <person name="Zhuang X."/>
        </authorList>
    </citation>
    <scope>NUCLEOTIDE SEQUENCE [LARGE SCALE GENOMIC DNA]</scope>
    <source>
        <strain evidence="1 2">CYP1-1B</strain>
    </source>
</reference>
<dbReference type="AlphaFoldDB" id="A0A6L3VXB7"/>
<keyword evidence="2" id="KW-1185">Reference proteome</keyword>
<evidence type="ECO:0000313" key="2">
    <source>
        <dbReference type="Proteomes" id="UP000483004"/>
    </source>
</evidence>
<evidence type="ECO:0000313" key="1">
    <source>
        <dbReference type="EMBL" id="KAB2384771.1"/>
    </source>
</evidence>
<gene>
    <name evidence="1" type="ORF">F9B16_10005</name>
</gene>
<dbReference type="Proteomes" id="UP000483004">
    <property type="component" value="Unassembled WGS sequence"/>
</dbReference>
<dbReference type="OrthoDB" id="3483930at2"/>
<proteinExistence type="predicted"/>
<comment type="caution">
    <text evidence="1">The sequence shown here is derived from an EMBL/GenBank/DDBJ whole genome shotgun (WGS) entry which is preliminary data.</text>
</comment>
<dbReference type="RefSeq" id="WP_151539726.1">
    <property type="nucleotide sequence ID" value="NZ_WBMR01000019.1"/>
</dbReference>
<dbReference type="EMBL" id="WBMR01000019">
    <property type="protein sequence ID" value="KAB2384771.1"/>
    <property type="molecule type" value="Genomic_DNA"/>
</dbReference>
<accession>A0A6L3VXB7</accession>
<protein>
    <submittedName>
        <fullName evidence="1">Uncharacterized protein</fullName>
    </submittedName>
</protein>
<name>A0A6L3VXB7_9ACTN</name>
<organism evidence="1 2">
    <name type="scientific">Actinomadura montaniterrae</name>
    <dbReference type="NCBI Taxonomy" id="1803903"/>
    <lineage>
        <taxon>Bacteria</taxon>
        <taxon>Bacillati</taxon>
        <taxon>Actinomycetota</taxon>
        <taxon>Actinomycetes</taxon>
        <taxon>Streptosporangiales</taxon>
        <taxon>Thermomonosporaceae</taxon>
        <taxon>Actinomadura</taxon>
    </lineage>
</organism>
<sequence length="121" mass="13111">MTSAHPHANAQLQQLRARLDGQGFEAGIIGGKLFVIAPPTAEREGSRLIDVLAPTSRPDAYGLIWYQGEGRRTVIVTAEPRGGDGDKLWFYVDGEPLIEASHVTDAAMWIGSRLTNARAGR</sequence>